<dbReference type="SMART" id="SM00089">
    <property type="entry name" value="PKD"/>
    <property type="match status" value="2"/>
</dbReference>
<evidence type="ECO:0000313" key="7">
    <source>
        <dbReference type="Proteomes" id="UP000229784"/>
    </source>
</evidence>
<feature type="signal peptide" evidence="2">
    <location>
        <begin position="1"/>
        <end position="28"/>
    </location>
</feature>
<dbReference type="InterPro" id="IPR036116">
    <property type="entry name" value="FN3_sf"/>
</dbReference>
<feature type="domain" description="LTD" evidence="5">
    <location>
        <begin position="511"/>
        <end position="636"/>
    </location>
</feature>
<evidence type="ECO:0000259" key="3">
    <source>
        <dbReference type="PROSITE" id="PS50093"/>
    </source>
</evidence>
<name>A0A2M6XU57_9BACT</name>
<dbReference type="InterPro" id="IPR000601">
    <property type="entry name" value="PKD_dom"/>
</dbReference>
<dbReference type="InterPro" id="IPR001322">
    <property type="entry name" value="Lamin_tail_dom"/>
</dbReference>
<evidence type="ECO:0000259" key="4">
    <source>
        <dbReference type="PROSITE" id="PS50853"/>
    </source>
</evidence>
<dbReference type="Proteomes" id="UP000229784">
    <property type="component" value="Unassembled WGS sequence"/>
</dbReference>
<evidence type="ECO:0000313" key="6">
    <source>
        <dbReference type="EMBL" id="PIU15088.1"/>
    </source>
</evidence>
<accession>A0A2M6XU57</accession>
<evidence type="ECO:0008006" key="8">
    <source>
        <dbReference type="Google" id="ProtNLM"/>
    </source>
</evidence>
<dbReference type="InterPro" id="IPR035986">
    <property type="entry name" value="PKD_dom_sf"/>
</dbReference>
<dbReference type="SUPFAM" id="SSF49299">
    <property type="entry name" value="PKD domain"/>
    <property type="match status" value="2"/>
</dbReference>
<dbReference type="PROSITE" id="PS50853">
    <property type="entry name" value="FN3"/>
    <property type="match status" value="1"/>
</dbReference>
<feature type="compositionally biased region" description="Polar residues" evidence="1">
    <location>
        <begin position="453"/>
        <end position="476"/>
    </location>
</feature>
<gene>
    <name evidence="6" type="ORF">COT20_02170</name>
</gene>
<dbReference type="SUPFAM" id="SSF74853">
    <property type="entry name" value="Lamin A/C globular tail domain"/>
    <property type="match status" value="3"/>
</dbReference>
<feature type="region of interest" description="Disordered" evidence="1">
    <location>
        <begin position="444"/>
        <end position="476"/>
    </location>
</feature>
<dbReference type="Gene3D" id="2.60.40.1260">
    <property type="entry name" value="Lamin Tail domain"/>
    <property type="match status" value="1"/>
</dbReference>
<dbReference type="EMBL" id="PEXQ01000053">
    <property type="protein sequence ID" value="PIU15088.1"/>
    <property type="molecule type" value="Genomic_DNA"/>
</dbReference>
<dbReference type="CDD" id="cd00063">
    <property type="entry name" value="FN3"/>
    <property type="match status" value="1"/>
</dbReference>
<keyword evidence="2" id="KW-0732">Signal</keyword>
<dbReference type="InterPro" id="IPR036415">
    <property type="entry name" value="Lamin_tail_dom_sf"/>
</dbReference>
<protein>
    <recommendedName>
        <fullName evidence="8">PKD domain-containing protein</fullName>
    </recommendedName>
</protein>
<dbReference type="PANTHER" id="PTHR34677:SF3">
    <property type="entry name" value="BACTERIAL IG-LIKE DOMAIN-CONTAINING PROTEIN"/>
    <property type="match status" value="1"/>
</dbReference>
<dbReference type="Pfam" id="PF07603">
    <property type="entry name" value="Lcl_C"/>
    <property type="match status" value="2"/>
</dbReference>
<organism evidence="6 7">
    <name type="scientific">bacterium (Candidatus Gribaldobacteria) CG08_land_8_20_14_0_20_39_15</name>
    <dbReference type="NCBI Taxonomy" id="2014273"/>
    <lineage>
        <taxon>Bacteria</taxon>
        <taxon>Candidatus Gribaldobacteria</taxon>
    </lineage>
</organism>
<feature type="compositionally biased region" description="Polar residues" evidence="1">
    <location>
        <begin position="501"/>
        <end position="514"/>
    </location>
</feature>
<dbReference type="Pfam" id="PF00932">
    <property type="entry name" value="LTD"/>
    <property type="match status" value="3"/>
</dbReference>
<dbReference type="Pfam" id="PF18911">
    <property type="entry name" value="PKD_4"/>
    <property type="match status" value="2"/>
</dbReference>
<feature type="domain" description="Fibronectin type-III" evidence="4">
    <location>
        <begin position="1281"/>
        <end position="1379"/>
    </location>
</feature>
<feature type="domain" description="LTD" evidence="5">
    <location>
        <begin position="829"/>
        <end position="957"/>
    </location>
</feature>
<evidence type="ECO:0000256" key="1">
    <source>
        <dbReference type="SAM" id="MobiDB-lite"/>
    </source>
</evidence>
<comment type="caution">
    <text evidence="6">The sequence shown here is derived from an EMBL/GenBank/DDBJ whole genome shotgun (WGS) entry which is preliminary data.</text>
</comment>
<feature type="compositionally biased region" description="Low complexity" evidence="1">
    <location>
        <begin position="490"/>
        <end position="500"/>
    </location>
</feature>
<dbReference type="SUPFAM" id="SSF49265">
    <property type="entry name" value="Fibronectin type III"/>
    <property type="match status" value="1"/>
</dbReference>
<reference evidence="7" key="1">
    <citation type="submission" date="2017-09" db="EMBL/GenBank/DDBJ databases">
        <title>Depth-based differentiation of microbial function through sediment-hosted aquifers and enrichment of novel symbionts in the deep terrestrial subsurface.</title>
        <authorList>
            <person name="Probst A.J."/>
            <person name="Ladd B."/>
            <person name="Jarett J.K."/>
            <person name="Geller-Mcgrath D.E."/>
            <person name="Sieber C.M.K."/>
            <person name="Emerson J.B."/>
            <person name="Anantharaman K."/>
            <person name="Thomas B.C."/>
            <person name="Malmstrom R."/>
            <person name="Stieglmeier M."/>
            <person name="Klingl A."/>
            <person name="Woyke T."/>
            <person name="Ryan C.M."/>
            <person name="Banfield J.F."/>
        </authorList>
    </citation>
    <scope>NUCLEOTIDE SEQUENCE [LARGE SCALE GENOMIC DNA]</scope>
</reference>
<dbReference type="CDD" id="cd00146">
    <property type="entry name" value="PKD"/>
    <property type="match status" value="2"/>
</dbReference>
<dbReference type="PROSITE" id="PS51841">
    <property type="entry name" value="LTD"/>
    <property type="match status" value="3"/>
</dbReference>
<dbReference type="SMART" id="SM00060">
    <property type="entry name" value="FN3"/>
    <property type="match status" value="3"/>
</dbReference>
<dbReference type="PROSITE" id="PS50093">
    <property type="entry name" value="PKD"/>
    <property type="match status" value="2"/>
</dbReference>
<feature type="domain" description="PKD" evidence="3">
    <location>
        <begin position="1494"/>
        <end position="1563"/>
    </location>
</feature>
<sequence length="2154" mass="236241">MRMRIFLKMILITALLCFTFCPPNFIFAQSDNLLNEEQISGYLLISEKDNQQIMHSLIQLLTNELIDIISSTNREPREDAVFATLLWSMKINTLKFLLLDAPVEVIQKVIITSIKMVKMAHGIAGITDLGDVIGIIEKETAKRAVEYGLNALLRNDIRVASGTLNTDFVSYKNNPQEVIFQYVIVLKPISEKKWGIAINILSKDSFEPPPSQYKTPWRLDDWLAKGNTKIEPFIISVQGQIQKGDYGNYQWVGIPNIEISFPDNVPDLGFRPLGFWQKHLWKPIESQIREATVILKKFLPNTDKIVDGIEDASSKILQVGQVIKNAAVNLGSKINNYFQNINTGANIAGFSYPNSPNPTTINTPFTVLSNSNSPQERLTMTIEPTKTSETGLQNKIAIEPADQLSAIQVQLSALIERIDDIAEQTDELVASQSQIIVKNNISQAGPAGAKAPEQSTASSIKASNAPQSNSSEQATSTANLIQTKNAAINNQLNNQPDNQPTSNQPISQPMSQSTIIPPPSSVQILISEVKTESQNSAKDEYIELYNPNSFAIDLSGFILRKKTNSTLVSSAKFKGAIPAFGYFLITPQSAATGNLHYSGASYYIIQTNSIILYDKYERLIDKTENVVHPRTHSFGRKSLNAASDFEVQSPTPGADNQKDTIAPQITLLIWPSATTSTTTAEFSFTTSEPDCIFEYQLDNDSWQQTNEEQPSIKFKNLAQGQHSFQIRARDPVGNWANPLQYFWEIVVPPNQPPIAVFSYSPSEIFVNEPVIFNAASSIDPDGAVVSYTWNFGDSAATTTQTAIINHQFSAPGQFQTTLVVNDDKGVASNPTTATIVAISQPKILISEIQTEGEKKAHNFIELYNPTNSDIKLKNYRLVKRAKTSNKDTTIKSWSMDNEAKILASHYYLWVSNEDESYSLLAGADAATSQAIANDNGIALRHGEKNTGAIIDAVGWGDFNNVLFETTPSPNHPKGYALGRKWLEATNEYQDTDNNQNDFEIQIPTPGAKNEKDITPPQVEIISKPPALTNQAQAIFSFSSNEEGSTFQCNLNNGDWQECVSPETFNNLADGFYTFYLKASDLIGNLCESIQYAWTIDTTIASPSLILADSETNSLSLTNKQTVKASISQDEDAAFWFLSENSGKPIAEDTGWLADKPLDFNLSPNDGAKTVFVWTKDAADNVSQLGNAASIMLDTLPPETIIEQSPGTSTNQTQSAFVFSSNEAGANFLCKLDVAAWQDCASSTVFSGLNEGTHSLDVKATDLAFNTDESPVQYNWFIDLTPPLSWIENIATSSTSTTVLVRWNGSDIDSGILNYDIQYREDINGEWQNFVQTTTSLQANFTGKDGQTYYFRSKARDIAGNEKNWPEEAETFCKIEIPAPILDVFTTPLTSPTTLAFSGPQGAGNPPSQNLIIHNSGNTEMAWSISFASNWVLAATTSGVLLANSSTSLEISVNSSILDVGSYQSTSTITAENATNSPQNIQITLTIEEPPNQAPSSAFSYSPSENLLAGDAIFFDASSSTDDGEITAFIWDFGDGSTTTAQTATTSHIFNTVGQFQILLIVQDDKLATSSPVSATLATEARPESRLVISEVQVRDDIPATNNFIEIFNPTDQNIDISDLQLKKRNSNGTEYSIRVFPANSTIPANSYFLWANSGYIMPGLTPDATSTQTLASNNSIALFYSDHTTIIDQVAWGTSTNSFVETTPFSQNPTNNQTLTRKKDDSGNYIDTNNNAADFILDSPSPTNSQGQTISPATNTPAYDPSLPVITDLQTAASANREAIDLWWNNKGTPKYIINYNNQSRIVIGTSTGIFITATVENLTAGQNATFTVQYIKTNGATSGPSNIAFATPLLGFQDNNDGTINDLYSGLMWVKDGAGLAANNGQTLSWFAAKDFCEKLVMCQNNEFAITSSTSSEQAIAACSDKGGVKYDDWRLPGFKELAGLIQYKKTGPTIDQNYFQNITTGKYWSASFKKFIRYGPTTKIWHVRSVDFSSGAVIIDDVRLNETLVPFIYNYILPVRGDSMVIAVSGFEEPQTGCSLGYQNNGNSTYTDLCTGLMWSNTLTLPYGGTVVWQAALREADSSTLGGYTDWRLPNVQELLGIIRILNSSSVHWSITPDYQANKRRWFVDLGSLFQTGQAQTSAESAARYVKLVRGQ</sequence>
<evidence type="ECO:0000256" key="2">
    <source>
        <dbReference type="SAM" id="SignalP"/>
    </source>
</evidence>
<dbReference type="InterPro" id="IPR013783">
    <property type="entry name" value="Ig-like_fold"/>
</dbReference>
<evidence type="ECO:0000259" key="5">
    <source>
        <dbReference type="PROSITE" id="PS51841"/>
    </source>
</evidence>
<feature type="chain" id="PRO_5014695342" description="PKD domain-containing protein" evidence="2">
    <location>
        <begin position="29"/>
        <end position="2154"/>
    </location>
</feature>
<dbReference type="Gene3D" id="2.60.40.10">
    <property type="entry name" value="Immunoglobulins"/>
    <property type="match status" value="4"/>
</dbReference>
<feature type="domain" description="LTD" evidence="5">
    <location>
        <begin position="1568"/>
        <end position="1694"/>
    </location>
</feature>
<dbReference type="PANTHER" id="PTHR34677">
    <property type="match status" value="1"/>
</dbReference>
<proteinExistence type="predicted"/>
<feature type="region of interest" description="Disordered" evidence="1">
    <location>
        <begin position="490"/>
        <end position="514"/>
    </location>
</feature>
<dbReference type="InterPro" id="IPR003961">
    <property type="entry name" value="FN3_dom"/>
</dbReference>
<feature type="domain" description="PKD" evidence="3">
    <location>
        <begin position="753"/>
        <end position="835"/>
    </location>
</feature>
<dbReference type="InterPro" id="IPR022409">
    <property type="entry name" value="PKD/Chitinase_dom"/>
</dbReference>
<dbReference type="InterPro" id="IPR011460">
    <property type="entry name" value="Lcl_C"/>
</dbReference>